<feature type="region of interest" description="Disordered" evidence="1">
    <location>
        <begin position="185"/>
        <end position="222"/>
    </location>
</feature>
<feature type="compositionally biased region" description="Basic residues" evidence="1">
    <location>
        <begin position="24"/>
        <end position="34"/>
    </location>
</feature>
<sequence>MLDGRSLRRAQPGDAQLETEPRSLRLRLQPRRPGSHLPSSPGVLGVEGSPYHPGRVYRSVASRGISMPQIYVAEASPLCQTGIPWVSGLRSGSREALKARSGSHFRETSSTPLASSMGISCTSEAYPYSMCGADRGSGAGTGTEDVVPGRPLPPNSGIVAHPLMLTISVEPTMKPRVWRNLTRRYPPPIETLPDDGMEGEPQPRLQGIDRDTDPPGTRVVRSLPRPRSMKDILRILKRF</sequence>
<organism evidence="2">
    <name type="scientific">Ensete ventricosum</name>
    <name type="common">Abyssinian banana</name>
    <name type="synonym">Musa ensete</name>
    <dbReference type="NCBI Taxonomy" id="4639"/>
    <lineage>
        <taxon>Eukaryota</taxon>
        <taxon>Viridiplantae</taxon>
        <taxon>Streptophyta</taxon>
        <taxon>Embryophyta</taxon>
        <taxon>Tracheophyta</taxon>
        <taxon>Spermatophyta</taxon>
        <taxon>Magnoliopsida</taxon>
        <taxon>Liliopsida</taxon>
        <taxon>Zingiberales</taxon>
        <taxon>Musaceae</taxon>
        <taxon>Ensete</taxon>
    </lineage>
</organism>
<gene>
    <name evidence="2" type="ORF">BHM03_00045717</name>
</gene>
<accession>A0A445MKW7</accession>
<proteinExistence type="predicted"/>
<dbReference type="AlphaFoldDB" id="A0A445MKW7"/>
<name>A0A445MKW7_ENSVE</name>
<evidence type="ECO:0000256" key="1">
    <source>
        <dbReference type="SAM" id="MobiDB-lite"/>
    </source>
</evidence>
<feature type="region of interest" description="Disordered" evidence="1">
    <location>
        <begin position="1"/>
        <end position="50"/>
    </location>
</feature>
<dbReference type="Proteomes" id="UP000290560">
    <property type="component" value="Unassembled WGS sequence"/>
</dbReference>
<dbReference type="EMBL" id="KV876449">
    <property type="protein sequence ID" value="RZR74899.1"/>
    <property type="molecule type" value="Genomic_DNA"/>
</dbReference>
<evidence type="ECO:0000313" key="2">
    <source>
        <dbReference type="EMBL" id="RZR74899.1"/>
    </source>
</evidence>
<protein>
    <submittedName>
        <fullName evidence="2">Uncharacterized protein</fullName>
    </submittedName>
</protein>
<reference evidence="2" key="1">
    <citation type="journal article" date="2018" name="Data Brief">
        <title>Genome sequence data from 17 accessions of Ensete ventricosum, a staple food crop for millions in Ethiopia.</title>
        <authorList>
            <person name="Yemataw Z."/>
            <person name="Muzemil S."/>
            <person name="Ambachew D."/>
            <person name="Tripathi L."/>
            <person name="Tesfaye K."/>
            <person name="Chala A."/>
            <person name="Farbos A."/>
            <person name="O'Neill P."/>
            <person name="Moore K."/>
            <person name="Grant M."/>
            <person name="Studholme D.J."/>
        </authorList>
    </citation>
    <scope>NUCLEOTIDE SEQUENCE [LARGE SCALE GENOMIC DNA]</scope>
    <source>
        <tissue evidence="2">Leaf</tissue>
    </source>
</reference>